<dbReference type="InterPro" id="IPR027359">
    <property type="entry name" value="Volt_channel_dom_sf"/>
</dbReference>
<sequence>MPNIFSQTVSCGATHLESVCPPRPQDVAYPTWFPVSGQARKSTDAPAREICKYEKDLNEGLLHVRHIMELDYWGLTELDIEPCCWGHYCKFKENKETLTALDDNFTFQLDDAEKDGKPPSGWTKFKRNMWIFLEDPSSSRGAKAYAIISMFFVMMSIAVFVLETHSWFRVPKDGYEYPNATTASATYLGDNTCCCKIRTNNELPYDQSDPHPAMTYLDYLCAAFFTLEFLVRFYFAPRKLEFFKQPLNVIDILCLLPHFTSIIIQTVSPGNSTSNILRSVLALRIIRVLRIFKLMKHYTAFKILVYTIKVSTKELLLMVIFLFTGVLIFASIMFYVENDTFNNIPIGFWWALVTMTTVGYGDKVPVSEGGYFIGFMCVLCGVLTVAFTVPIVVNNFTLYYAHAQSRNQLPPQKKRELQQKLIMKNQKANEFIKKLAINVQKRRQNATGAKKGLFNKLEDMKSPRTTTSSIGFAIKVRLQREDRYDEGVSYWFDFVASSRLFRSIPGGDLSSKDSGIDACITPPHDSPGSNSPGFGGDKKKPPLKMTEVEIDGRVSSRIQTVSEIVPELELPGTPDTGFGAETEHISKTPQMLETEQILHGLHDYDEKKREERRRQIDMMNSRREQVKARQTPRPTAVGANKNLAPQSSPQPNQRKK</sequence>
<feature type="region of interest" description="Disordered" evidence="12">
    <location>
        <begin position="617"/>
        <end position="656"/>
    </location>
</feature>
<protein>
    <recommendedName>
        <fullName evidence="14">Ion transport domain-containing protein</fullName>
    </recommendedName>
</protein>
<name>A0ABD0JAY3_9CAEN</name>
<dbReference type="PANTHER" id="PTHR11537:SF252">
    <property type="entry name" value="POTASSIUM VOLTAGE-GATED CHANNEL PROTEIN SHAW"/>
    <property type="match status" value="1"/>
</dbReference>
<feature type="transmembrane region" description="Helical" evidence="13">
    <location>
        <begin position="144"/>
        <end position="162"/>
    </location>
</feature>
<keyword evidence="9" id="KW-0406">Ion transport</keyword>
<dbReference type="InterPro" id="IPR005821">
    <property type="entry name" value="Ion_trans_dom"/>
</dbReference>
<evidence type="ECO:0000256" key="9">
    <source>
        <dbReference type="ARBA" id="ARBA00023065"/>
    </source>
</evidence>
<keyword evidence="6" id="KW-0851">Voltage-gated channel</keyword>
<evidence type="ECO:0000256" key="8">
    <source>
        <dbReference type="ARBA" id="ARBA00022989"/>
    </source>
</evidence>
<dbReference type="InterPro" id="IPR028325">
    <property type="entry name" value="VG_K_chnl"/>
</dbReference>
<dbReference type="GO" id="GO:0005267">
    <property type="term" value="F:potassium channel activity"/>
    <property type="evidence" value="ECO:0007669"/>
    <property type="project" value="UniProtKB-KW"/>
</dbReference>
<evidence type="ECO:0000256" key="6">
    <source>
        <dbReference type="ARBA" id="ARBA00022882"/>
    </source>
</evidence>
<dbReference type="PANTHER" id="PTHR11537">
    <property type="entry name" value="VOLTAGE-GATED POTASSIUM CHANNEL"/>
    <property type="match status" value="1"/>
</dbReference>
<feature type="transmembrane region" description="Helical" evidence="13">
    <location>
        <begin position="315"/>
        <end position="336"/>
    </location>
</feature>
<evidence type="ECO:0000313" key="16">
    <source>
        <dbReference type="Proteomes" id="UP001519460"/>
    </source>
</evidence>
<feature type="region of interest" description="Disordered" evidence="12">
    <location>
        <begin position="512"/>
        <end position="542"/>
    </location>
</feature>
<keyword evidence="2" id="KW-0813">Transport</keyword>
<reference evidence="15 16" key="1">
    <citation type="journal article" date="2023" name="Sci. Data">
        <title>Genome assembly of the Korean intertidal mud-creeper Batillaria attramentaria.</title>
        <authorList>
            <person name="Patra A.K."/>
            <person name="Ho P.T."/>
            <person name="Jun S."/>
            <person name="Lee S.J."/>
            <person name="Kim Y."/>
            <person name="Won Y.J."/>
        </authorList>
    </citation>
    <scope>NUCLEOTIDE SEQUENCE [LARGE SCALE GENOMIC DNA]</scope>
    <source>
        <strain evidence="15">Wonlab-2016</strain>
    </source>
</reference>
<keyword evidence="3" id="KW-0633">Potassium transport</keyword>
<dbReference type="Proteomes" id="UP001519460">
    <property type="component" value="Unassembled WGS sequence"/>
</dbReference>
<feature type="compositionally biased region" description="Polar residues" evidence="12">
    <location>
        <begin position="643"/>
        <end position="656"/>
    </location>
</feature>
<dbReference type="SUPFAM" id="SSF81324">
    <property type="entry name" value="Voltage-gated potassium channels"/>
    <property type="match status" value="1"/>
</dbReference>
<dbReference type="AlphaFoldDB" id="A0ABD0JAY3"/>
<feature type="transmembrane region" description="Helical" evidence="13">
    <location>
        <begin position="216"/>
        <end position="235"/>
    </location>
</feature>
<dbReference type="PRINTS" id="PR01498">
    <property type="entry name" value="SHAWCHANNEL"/>
</dbReference>
<organism evidence="15 16">
    <name type="scientific">Batillaria attramentaria</name>
    <dbReference type="NCBI Taxonomy" id="370345"/>
    <lineage>
        <taxon>Eukaryota</taxon>
        <taxon>Metazoa</taxon>
        <taxon>Spiralia</taxon>
        <taxon>Lophotrochozoa</taxon>
        <taxon>Mollusca</taxon>
        <taxon>Gastropoda</taxon>
        <taxon>Caenogastropoda</taxon>
        <taxon>Sorbeoconcha</taxon>
        <taxon>Cerithioidea</taxon>
        <taxon>Batillariidae</taxon>
        <taxon>Batillaria</taxon>
    </lineage>
</organism>
<evidence type="ECO:0000256" key="4">
    <source>
        <dbReference type="ARBA" id="ARBA00022692"/>
    </source>
</evidence>
<comment type="subcellular location">
    <subcellularLocation>
        <location evidence="1">Membrane</location>
        <topology evidence="1">Multi-pass membrane protein</topology>
    </subcellularLocation>
</comment>
<dbReference type="Gene3D" id="1.20.120.350">
    <property type="entry name" value="Voltage-gated potassium channels. Chain C"/>
    <property type="match status" value="1"/>
</dbReference>
<keyword evidence="7" id="KW-0630">Potassium</keyword>
<keyword evidence="16" id="KW-1185">Reference proteome</keyword>
<dbReference type="Pfam" id="PF00520">
    <property type="entry name" value="Ion_trans"/>
    <property type="match status" value="1"/>
</dbReference>
<evidence type="ECO:0000256" key="12">
    <source>
        <dbReference type="SAM" id="MobiDB-lite"/>
    </source>
</evidence>
<dbReference type="PRINTS" id="PR00169">
    <property type="entry name" value="KCHANNEL"/>
</dbReference>
<evidence type="ECO:0000256" key="7">
    <source>
        <dbReference type="ARBA" id="ARBA00022958"/>
    </source>
</evidence>
<evidence type="ECO:0000256" key="3">
    <source>
        <dbReference type="ARBA" id="ARBA00022538"/>
    </source>
</evidence>
<evidence type="ECO:0000259" key="14">
    <source>
        <dbReference type="Pfam" id="PF00520"/>
    </source>
</evidence>
<feature type="compositionally biased region" description="Basic and acidic residues" evidence="12">
    <location>
        <begin position="617"/>
        <end position="627"/>
    </location>
</feature>
<dbReference type="PRINTS" id="PR01491">
    <property type="entry name" value="KVCHANNEL"/>
</dbReference>
<evidence type="ECO:0000256" key="11">
    <source>
        <dbReference type="ARBA" id="ARBA00023303"/>
    </source>
</evidence>
<accession>A0ABD0JAY3</accession>
<dbReference type="InterPro" id="IPR003974">
    <property type="entry name" value="K_chnl_volt-dep_Kv3"/>
</dbReference>
<feature type="transmembrane region" description="Helical" evidence="13">
    <location>
        <begin position="247"/>
        <end position="264"/>
    </location>
</feature>
<evidence type="ECO:0000256" key="13">
    <source>
        <dbReference type="SAM" id="Phobius"/>
    </source>
</evidence>
<evidence type="ECO:0000256" key="5">
    <source>
        <dbReference type="ARBA" id="ARBA00022826"/>
    </source>
</evidence>
<dbReference type="FunFam" id="1.10.287.70:FF:000028">
    <property type="entry name" value="potassium voltage-gated channel subfamily D member 3"/>
    <property type="match status" value="1"/>
</dbReference>
<dbReference type="Gene3D" id="1.10.287.70">
    <property type="match status" value="1"/>
</dbReference>
<keyword evidence="8 13" id="KW-1133">Transmembrane helix</keyword>
<keyword evidence="10 13" id="KW-0472">Membrane</keyword>
<feature type="domain" description="Ion transport" evidence="14">
    <location>
        <begin position="143"/>
        <end position="403"/>
    </location>
</feature>
<keyword evidence="4 13" id="KW-0812">Transmembrane</keyword>
<feature type="transmembrane region" description="Helical" evidence="13">
    <location>
        <begin position="372"/>
        <end position="393"/>
    </location>
</feature>
<evidence type="ECO:0000256" key="1">
    <source>
        <dbReference type="ARBA" id="ARBA00004141"/>
    </source>
</evidence>
<proteinExistence type="predicted"/>
<keyword evidence="11" id="KW-0407">Ion channel</keyword>
<gene>
    <name evidence="15" type="ORF">BaRGS_00036802</name>
</gene>
<dbReference type="InterPro" id="IPR003968">
    <property type="entry name" value="K_chnl_volt-dep_Kv"/>
</dbReference>
<dbReference type="GO" id="GO:0034702">
    <property type="term" value="C:monoatomic ion channel complex"/>
    <property type="evidence" value="ECO:0007669"/>
    <property type="project" value="UniProtKB-KW"/>
</dbReference>
<comment type="caution">
    <text evidence="15">The sequence shown here is derived from an EMBL/GenBank/DDBJ whole genome shotgun (WGS) entry which is preliminary data.</text>
</comment>
<evidence type="ECO:0000256" key="10">
    <source>
        <dbReference type="ARBA" id="ARBA00023136"/>
    </source>
</evidence>
<keyword evidence="5" id="KW-0631">Potassium channel</keyword>
<dbReference type="EMBL" id="JACVVK020000529">
    <property type="protein sequence ID" value="KAK7467959.1"/>
    <property type="molecule type" value="Genomic_DNA"/>
</dbReference>
<evidence type="ECO:0000313" key="15">
    <source>
        <dbReference type="EMBL" id="KAK7467959.1"/>
    </source>
</evidence>
<feature type="transmembrane region" description="Helical" evidence="13">
    <location>
        <begin position="342"/>
        <end position="360"/>
    </location>
</feature>
<evidence type="ECO:0000256" key="2">
    <source>
        <dbReference type="ARBA" id="ARBA00022448"/>
    </source>
</evidence>